<proteinExistence type="predicted"/>
<accession>A0ABN4ALM4</accession>
<organism evidence="1 2">
    <name type="scientific">Emticicia oligotrophica (strain DSM 17448 / CIP 109782 / MTCC 6937 / GPTSA100-15)</name>
    <dbReference type="NCBI Taxonomy" id="929562"/>
    <lineage>
        <taxon>Bacteria</taxon>
        <taxon>Pseudomonadati</taxon>
        <taxon>Bacteroidota</taxon>
        <taxon>Cytophagia</taxon>
        <taxon>Cytophagales</taxon>
        <taxon>Leadbetterellaceae</taxon>
        <taxon>Emticicia</taxon>
    </lineage>
</organism>
<name>A0ABN4ALM4_EMTOG</name>
<dbReference type="InterPro" id="IPR036388">
    <property type="entry name" value="WH-like_DNA-bd_sf"/>
</dbReference>
<evidence type="ECO:0000313" key="1">
    <source>
        <dbReference type="EMBL" id="AFK02975.1"/>
    </source>
</evidence>
<keyword evidence="2" id="KW-1185">Reference proteome</keyword>
<dbReference type="SUPFAM" id="SSF46785">
    <property type="entry name" value="Winged helix' DNA-binding domain"/>
    <property type="match status" value="1"/>
</dbReference>
<dbReference type="EMBL" id="CP002961">
    <property type="protein sequence ID" value="AFK02975.1"/>
    <property type="molecule type" value="Genomic_DNA"/>
</dbReference>
<protein>
    <submittedName>
        <fullName evidence="1">MarR family transcriptional regulator</fullName>
    </submittedName>
</protein>
<sequence>MFCFCTKKNNLAQKNTFSFALMNYSILQKLITDLESIESEQSSKPISMEDFVVFLNQKYLGRLLTPESPTLPSENEETNIGQLVAFMYRYAKGYIKKALEESTILTLDDFGYLAAVWQYKNPTKTQVIEKNIHEKNTGMEIIKRLINSQLLEQYDDDLDKRSKRLRITPLGQAELFKSFEGMMKVSKIISGQLNEIERLQLYYLLNKLHHFHNPIFLNDREASIDRVLEKYF</sequence>
<evidence type="ECO:0000313" key="2">
    <source>
        <dbReference type="Proteomes" id="UP000002875"/>
    </source>
</evidence>
<dbReference type="Gene3D" id="1.10.10.10">
    <property type="entry name" value="Winged helix-like DNA-binding domain superfamily/Winged helix DNA-binding domain"/>
    <property type="match status" value="1"/>
</dbReference>
<dbReference type="InterPro" id="IPR036390">
    <property type="entry name" value="WH_DNA-bd_sf"/>
</dbReference>
<gene>
    <name evidence="1" type="ordered locus">Emtol_1833</name>
</gene>
<reference evidence="1 2" key="1">
    <citation type="submission" date="2011-07" db="EMBL/GenBank/DDBJ databases">
        <title>The complete genome of chromosome of Emticicia oligotrophica DSM 17448.</title>
        <authorList>
            <consortium name="US DOE Joint Genome Institute (JGI-PGF)"/>
            <person name="Lucas S."/>
            <person name="Han J."/>
            <person name="Lapidus A."/>
            <person name="Bruce D."/>
            <person name="Goodwin L."/>
            <person name="Pitluck S."/>
            <person name="Peters L."/>
            <person name="Kyrpides N."/>
            <person name="Mavromatis K."/>
            <person name="Ivanova N."/>
            <person name="Ovchinnikova G."/>
            <person name="Teshima H."/>
            <person name="Detter J.C."/>
            <person name="Tapia R."/>
            <person name="Han C."/>
            <person name="Land M."/>
            <person name="Hauser L."/>
            <person name="Markowitz V."/>
            <person name="Cheng J.-F."/>
            <person name="Hugenholtz P."/>
            <person name="Woyke T."/>
            <person name="Wu D."/>
            <person name="Tindall B."/>
            <person name="Pomrenke H."/>
            <person name="Brambilla E."/>
            <person name="Klenk H.-P."/>
            <person name="Eisen J.A."/>
        </authorList>
    </citation>
    <scope>NUCLEOTIDE SEQUENCE [LARGE SCALE GENOMIC DNA]</scope>
    <source>
        <strain evidence="1 2">DSM 17448</strain>
    </source>
</reference>
<dbReference type="Proteomes" id="UP000002875">
    <property type="component" value="Chromosome"/>
</dbReference>